<dbReference type="EMBL" id="AK042012">
    <property type="protein sequence ID" value="BAC31131.1"/>
    <property type="molecule type" value="mRNA"/>
</dbReference>
<organism evidence="2">
    <name type="scientific">Mus musculus</name>
    <name type="common">Mouse</name>
    <dbReference type="NCBI Taxonomy" id="10090"/>
    <lineage>
        <taxon>Eukaryota</taxon>
        <taxon>Metazoa</taxon>
        <taxon>Chordata</taxon>
        <taxon>Craniata</taxon>
        <taxon>Vertebrata</taxon>
        <taxon>Euteleostomi</taxon>
        <taxon>Mammalia</taxon>
        <taxon>Eutheria</taxon>
        <taxon>Euarchontoglires</taxon>
        <taxon>Glires</taxon>
        <taxon>Rodentia</taxon>
        <taxon>Myomorpha</taxon>
        <taxon>Muroidea</taxon>
        <taxon>Muridae</taxon>
        <taxon>Murinae</taxon>
        <taxon>Mus</taxon>
        <taxon>Mus</taxon>
    </lineage>
</organism>
<reference evidence="2" key="3">
    <citation type="journal article" date="2000" name="Genome Res.">
        <title>RIKEN integrated sequence analysis (RISA) system--384-format sequencing pipeline with 384 multicapillary sequencer.</title>
        <authorList>
            <person name="Shibata K."/>
            <person name="Itoh M."/>
            <person name="Aizawa K."/>
            <person name="Nagaoka S."/>
            <person name="Sasaki N."/>
            <person name="Carninci P."/>
            <person name="Konno H."/>
            <person name="Akiyama J."/>
            <person name="Nishi K."/>
            <person name="Kitsunai T."/>
            <person name="Tashiro H."/>
            <person name="Itoh M."/>
            <person name="Sumi N."/>
            <person name="Ishii Y."/>
            <person name="Nakamura S."/>
            <person name="Hazama M."/>
            <person name="Nishine T."/>
            <person name="Harada A."/>
            <person name="Yamamoto R."/>
            <person name="Matsumoto H."/>
            <person name="Sakaguchi S."/>
            <person name="Ikegami T."/>
            <person name="Kashiwagi K."/>
            <person name="Fujiwake S."/>
            <person name="Inoue K."/>
            <person name="Togawa Y."/>
            <person name="Izawa M."/>
            <person name="Ohara E."/>
            <person name="Watahiki M."/>
            <person name="Yoneda Y."/>
            <person name="Ishikawa T."/>
            <person name="Ozawa K."/>
            <person name="Tanaka T."/>
            <person name="Matsuura S."/>
            <person name="Kawai J."/>
            <person name="Okazaki Y."/>
            <person name="Muramatsu M."/>
            <person name="Inoue Y."/>
            <person name="Kira A."/>
            <person name="Hayashizaki Y."/>
        </authorList>
    </citation>
    <scope>NUCLEOTIDE SEQUENCE</scope>
    <source>
        <strain evidence="2">C57BL/6J</strain>
        <tissue evidence="2">Thymus</tissue>
    </source>
</reference>
<dbReference type="AGR" id="MGI:2444673"/>
<reference evidence="2" key="1">
    <citation type="journal article" date="1999" name="Methods Enzymol.">
        <title>High-efficiency full-length cDNA cloning.</title>
        <authorList>
            <person name="Carninci P."/>
            <person name="Hayashizaki Y."/>
        </authorList>
    </citation>
    <scope>NUCLEOTIDE SEQUENCE</scope>
    <source>
        <strain evidence="2">C57BL/6J</strain>
        <tissue evidence="2">Thymus</tissue>
    </source>
</reference>
<evidence type="ECO:0000313" key="2">
    <source>
        <dbReference type="EMBL" id="BAC31131.1"/>
    </source>
</evidence>
<reference evidence="2" key="8">
    <citation type="journal article" date="2005" name="Science">
        <title>Antisense Transcription in the Mammalian Transcriptome.</title>
        <authorList>
            <consortium name="RIKEN Genome Exploration Research Group and Genome Science Group (Genome Network Project Core Group) and the FANTOM Consortium"/>
        </authorList>
    </citation>
    <scope>NUCLEOTIDE SEQUENCE</scope>
    <source>
        <strain evidence="2">C57BL/6J</strain>
        <tissue evidence="2">Thymus</tissue>
    </source>
</reference>
<reference evidence="2" key="4">
    <citation type="journal article" date="2001" name="Nature">
        <title>Functional annotation of a full-length mouse cDNA collection.</title>
        <authorList>
            <consortium name="The RIKEN Genome Exploration Research Group Phase II Team and the FANTOM Consortium"/>
        </authorList>
    </citation>
    <scope>NUCLEOTIDE SEQUENCE</scope>
    <source>
        <strain evidence="2">C57BL/6J</strain>
        <tissue evidence="2">Thymus</tissue>
    </source>
</reference>
<accession>Q8C9J1</accession>
<dbReference type="AlphaFoldDB" id="Q8C9J1"/>
<reference evidence="2" key="2">
    <citation type="journal article" date="2000" name="Genome Res.">
        <title>Normalization and subtraction of cap-trapper-selected cDNAs to prepare full-length cDNA libraries for rapid discovery of new genes.</title>
        <authorList>
            <person name="Carninci P."/>
            <person name="Shibata Y."/>
            <person name="Hayatsu N."/>
            <person name="Sugahara Y."/>
            <person name="Shibata K."/>
            <person name="Itoh M."/>
            <person name="Konno H."/>
            <person name="Okazaki Y."/>
            <person name="Muramatsu M."/>
            <person name="Hayashizaki Y."/>
        </authorList>
    </citation>
    <scope>NUCLEOTIDE SEQUENCE</scope>
    <source>
        <strain evidence="2">C57BL/6J</strain>
        <tissue evidence="2">Thymus</tissue>
    </source>
</reference>
<feature type="region of interest" description="Disordered" evidence="1">
    <location>
        <begin position="36"/>
        <end position="109"/>
    </location>
</feature>
<dbReference type="MGI" id="MGI:2444673">
    <property type="gene designation" value="A630052C17Rik"/>
</dbReference>
<proteinExistence type="evidence at transcript level"/>
<reference evidence="2" key="5">
    <citation type="submission" date="2001-07" db="EMBL/GenBank/DDBJ databases">
        <authorList>
            <person name="Adachi J."/>
            <person name="Aizawa K."/>
            <person name="Akimura T."/>
            <person name="Arakawa T."/>
            <person name="Bono H."/>
            <person name="Carninci P."/>
            <person name="Fukuda S."/>
            <person name="Furuno M."/>
            <person name="Hanagaki T."/>
            <person name="Hara A."/>
            <person name="Hashizume W."/>
            <person name="Hayashida K."/>
            <person name="Hayatsu N."/>
            <person name="Hiramoto K."/>
            <person name="Hiraoka T."/>
            <person name="Hirozane T."/>
            <person name="Hori F."/>
            <person name="Imotani K."/>
            <person name="Ishii Y."/>
            <person name="Itoh M."/>
            <person name="Kagawa I."/>
            <person name="Kasukawa T."/>
            <person name="Katoh H."/>
            <person name="Kawai J."/>
            <person name="Kojima Y."/>
            <person name="Kondo S."/>
            <person name="Konno H."/>
            <person name="Kouda M."/>
            <person name="Koya S."/>
            <person name="Kurihara C."/>
            <person name="Matsuyama T."/>
            <person name="Miyazaki A."/>
            <person name="Murata M."/>
            <person name="Nakamura M."/>
            <person name="Nishi K."/>
            <person name="Nomura K."/>
            <person name="Numazaki R."/>
            <person name="Ohno M."/>
            <person name="Ohsato N."/>
            <person name="Okazaki Y."/>
            <person name="Saito R."/>
            <person name="Saitoh H."/>
            <person name="Sakai C."/>
            <person name="Sakai K."/>
            <person name="Sakazume N."/>
            <person name="Sano H."/>
            <person name="Sasaki D."/>
            <person name="Shibata K."/>
            <person name="Shinagawa A."/>
            <person name="Shiraki T."/>
            <person name="Sogabe Y."/>
            <person name="Tagami M."/>
            <person name="Tagawa A."/>
            <person name="Takahashi F."/>
            <person name="Takaku-Akahira S."/>
            <person name="Takeda Y."/>
            <person name="Tanaka T."/>
            <person name="Tomaru A."/>
            <person name="Toya T."/>
            <person name="Yasunishi A."/>
            <person name="Muramatsu M."/>
            <person name="Hayashizaki Y."/>
        </authorList>
    </citation>
    <scope>NUCLEOTIDE SEQUENCE</scope>
    <source>
        <strain evidence="2">C57BL/6J</strain>
        <tissue evidence="2">Thymus</tissue>
    </source>
</reference>
<reference evidence="2" key="6">
    <citation type="journal article" date="2002" name="Nature">
        <title>Analysis of the mouse transcriptome based on functional annotation of 60,770 full-length cDNAs.</title>
        <authorList>
            <consortium name="The FANTOM Consortium and the RIKEN Genome Exploration Research Group Phase I and II Team"/>
        </authorList>
    </citation>
    <scope>NUCLEOTIDE SEQUENCE</scope>
    <source>
        <strain evidence="2">C57BL/6J</strain>
        <tissue evidence="2">Thymus</tissue>
    </source>
</reference>
<protein>
    <submittedName>
        <fullName evidence="2">Uncharacterized protein</fullName>
    </submittedName>
</protein>
<evidence type="ECO:0000313" key="3">
    <source>
        <dbReference type="MGI" id="MGI:2444673"/>
    </source>
</evidence>
<name>Q8C9J1_MOUSE</name>
<reference evidence="2" key="7">
    <citation type="journal article" date="2005" name="Science">
        <title>The Transcriptional Landscape of the Mammalian Genome.</title>
        <authorList>
            <consortium name="The FANTOM Consortium"/>
            <consortium name="Riken Genome Exploration Research Group and Genome Science Group (Genome Network Project Core Group)"/>
        </authorList>
    </citation>
    <scope>NUCLEOTIDE SEQUENCE</scope>
    <source>
        <strain evidence="2">C57BL/6J</strain>
        <tissue evidence="2">Thymus</tissue>
    </source>
</reference>
<gene>
    <name evidence="3" type="primary">A630052C17Rik</name>
</gene>
<evidence type="ECO:0000256" key="1">
    <source>
        <dbReference type="SAM" id="MobiDB-lite"/>
    </source>
</evidence>
<sequence length="109" mass="11693">MHYPLPHRSNTLTVGLGTNQQRHPLELLYVRTGCPSRGYGGRRAQRTVPLPPNTLPESQTSAISRGVRRRGEPAKEGLPPLSAPLPDSGISVGRGSPASFSTCAGRKRV</sequence>